<evidence type="ECO:0000259" key="1">
    <source>
        <dbReference type="Pfam" id="PF00899"/>
    </source>
</evidence>
<dbReference type="SUPFAM" id="SSF69572">
    <property type="entry name" value="Activating enzymes of the ubiquitin-like proteins"/>
    <property type="match status" value="1"/>
</dbReference>
<dbReference type="InterPro" id="IPR035985">
    <property type="entry name" value="Ubiquitin-activating_enz"/>
</dbReference>
<dbReference type="Gene3D" id="3.40.50.720">
    <property type="entry name" value="NAD(P)-binding Rossmann-like Domain"/>
    <property type="match status" value="1"/>
</dbReference>
<dbReference type="PANTHER" id="PTHR10953">
    <property type="entry name" value="UBIQUITIN-ACTIVATING ENZYME E1"/>
    <property type="match status" value="1"/>
</dbReference>
<protein>
    <recommendedName>
        <fullName evidence="1">THIF-type NAD/FAD binding fold domain-containing protein</fullName>
    </recommendedName>
</protein>
<dbReference type="AlphaFoldDB" id="A0AAW1T6L4"/>
<name>A0AAW1T6L4_9CHLO</name>
<dbReference type="InterPro" id="IPR045886">
    <property type="entry name" value="ThiF/MoeB/HesA"/>
</dbReference>
<dbReference type="GO" id="GO:0031510">
    <property type="term" value="C:SUMO activating enzyme complex"/>
    <property type="evidence" value="ECO:0007669"/>
    <property type="project" value="TreeGrafter"/>
</dbReference>
<dbReference type="Proteomes" id="UP001485043">
    <property type="component" value="Unassembled WGS sequence"/>
</dbReference>
<dbReference type="PANTHER" id="PTHR10953:SF162">
    <property type="entry name" value="SUMO-ACTIVATING ENZYME SUBUNIT 1"/>
    <property type="match status" value="1"/>
</dbReference>
<keyword evidence="3" id="KW-1185">Reference proteome</keyword>
<sequence>MVELTEAEAAVYDRQLRVWGVETQKRLNAAKVLIIGCSGLAAEAAKNIVLAGLGSLTIMASSTCAEVGSNNFLIPADVESSQSAAVACAATLQEMNPLVKVVGLQQPQAALPPEATLAAFNIVVLVDASLGEIQRADEACRRCSTAFYAASAQGTCSFMFADLCNHFWTPQGNDKSQALTQHSSTFVSFQHAMQHPWRKLHPRKSHKLFPILRVCLELEHKLKRRLGPSDTAAAMQLAGELATQEGAGADLFSDALLEEFLCGSQGLAAVNAVLGGVLANEILKAVSHRGEPLNNFMYFCLLDGAGVVEHIGG</sequence>
<comment type="caution">
    <text evidence="2">The sequence shown here is derived from an EMBL/GenBank/DDBJ whole genome shotgun (WGS) entry which is preliminary data.</text>
</comment>
<dbReference type="Pfam" id="PF00899">
    <property type="entry name" value="ThiF"/>
    <property type="match status" value="1"/>
</dbReference>
<feature type="domain" description="THIF-type NAD/FAD binding fold" evidence="1">
    <location>
        <begin position="12"/>
        <end position="298"/>
    </location>
</feature>
<dbReference type="EMBL" id="JALJOV010000374">
    <property type="protein sequence ID" value="KAK9864272.1"/>
    <property type="molecule type" value="Genomic_DNA"/>
</dbReference>
<gene>
    <name evidence="2" type="ORF">WJX84_011868</name>
</gene>
<organism evidence="2 3">
    <name type="scientific">Apatococcus fuscideae</name>
    <dbReference type="NCBI Taxonomy" id="2026836"/>
    <lineage>
        <taxon>Eukaryota</taxon>
        <taxon>Viridiplantae</taxon>
        <taxon>Chlorophyta</taxon>
        <taxon>core chlorophytes</taxon>
        <taxon>Trebouxiophyceae</taxon>
        <taxon>Chlorellales</taxon>
        <taxon>Chlorellaceae</taxon>
        <taxon>Apatococcus</taxon>
    </lineage>
</organism>
<evidence type="ECO:0000313" key="2">
    <source>
        <dbReference type="EMBL" id="KAK9864272.1"/>
    </source>
</evidence>
<dbReference type="GO" id="GO:0016925">
    <property type="term" value="P:protein sumoylation"/>
    <property type="evidence" value="ECO:0007669"/>
    <property type="project" value="TreeGrafter"/>
</dbReference>
<evidence type="ECO:0000313" key="3">
    <source>
        <dbReference type="Proteomes" id="UP001485043"/>
    </source>
</evidence>
<dbReference type="GO" id="GO:0005737">
    <property type="term" value="C:cytoplasm"/>
    <property type="evidence" value="ECO:0007669"/>
    <property type="project" value="TreeGrafter"/>
</dbReference>
<dbReference type="InterPro" id="IPR000594">
    <property type="entry name" value="ThiF_NAD_FAD-bd"/>
</dbReference>
<dbReference type="GO" id="GO:0019948">
    <property type="term" value="F:SUMO activating enzyme activity"/>
    <property type="evidence" value="ECO:0007669"/>
    <property type="project" value="TreeGrafter"/>
</dbReference>
<reference evidence="2 3" key="1">
    <citation type="journal article" date="2024" name="Nat. Commun.">
        <title>Phylogenomics reveals the evolutionary origins of lichenization in chlorophyte algae.</title>
        <authorList>
            <person name="Puginier C."/>
            <person name="Libourel C."/>
            <person name="Otte J."/>
            <person name="Skaloud P."/>
            <person name="Haon M."/>
            <person name="Grisel S."/>
            <person name="Petersen M."/>
            <person name="Berrin J.G."/>
            <person name="Delaux P.M."/>
            <person name="Dal Grande F."/>
            <person name="Keller J."/>
        </authorList>
    </citation>
    <scope>NUCLEOTIDE SEQUENCE [LARGE SCALE GENOMIC DNA]</scope>
    <source>
        <strain evidence="2 3">SAG 2523</strain>
    </source>
</reference>
<accession>A0AAW1T6L4</accession>
<proteinExistence type="predicted"/>